<keyword evidence="31" id="KW-1185">Reference proteome</keyword>
<dbReference type="Gene3D" id="3.20.20.330">
    <property type="entry name" value="Homocysteine-binding-like domain"/>
    <property type="match status" value="1"/>
</dbReference>
<comment type="pathway">
    <text evidence="4 21">Amino-acid biosynthesis; L-methionine biosynthesis via de novo pathway; L-methionine from L-homocysteine (MetH route): step 1/1.</text>
</comment>
<dbReference type="PROSITE" id="PS50974">
    <property type="entry name" value="ADOMET_ACTIVATION"/>
    <property type="match status" value="1"/>
</dbReference>
<evidence type="ECO:0000256" key="3">
    <source>
        <dbReference type="ARBA" id="ARBA00001956"/>
    </source>
</evidence>
<feature type="binding site" evidence="23">
    <location>
        <position position="952"/>
    </location>
    <ligand>
        <name>S-adenosyl-L-methionine</name>
        <dbReference type="ChEBI" id="CHEBI:59789"/>
    </ligand>
</feature>
<dbReference type="FunFam" id="3.20.20.330:FF:000001">
    <property type="entry name" value="Methionine synthase"/>
    <property type="match status" value="1"/>
</dbReference>
<sequence>MLQPNPTVSHLPELVRERILLLDGAMGTMIQRLKLDEAAVRGERFSGHHKDLKNFSDILCLTHPEKITAIHSAYYEAGSDIVETNSFGASPLGMVEFALPNELVKEINYAAVACARKAADEWTERTPEKPRFVAGSIGPTTMQLAISTNVDDAAWRPTTFTALRDSYRAQVEALVDGGVDILLPETAIDTLNLKACLFAIEDFFNAGGRQVPVMISGTFGDGGRTFVSGQSVEAFFTAIEHFPMFSVGMNCALGPDVMRPHIEQLANATPCPVSCHPNAGLPNEMGQFDLGPKAMADIVGEYADNGWVNILGGCCGTTPDHIRAIAERIEGKKPKQETPGPVYTRLSGQLPMVMRPEVPFTMIGERTNVTGSRKFARLIREKDYETAVEIARQQVENGANIIDINFDDALLDGVEAMSRFLRLISGDDVTAAVPVMIDSSRWEIIEAGLQNVQGKAIVNSISLKDGEEAFLKRAHLVRQYGAAAVVMAFDEVGQAATEDEKVRICKRAYDLLVNKVNFPPEDIIFDPNILTVATGIEEHNNYAVDFIEAVRRIKKECPGAKASGGVSNISFSFRGNDRVREAIHSAFLFHAIEAGLDMGIVNAGQLEVYEEIPKDLLERVEDVLLNRRDDATDRLLEIAESVKGTGGKKAAENLEWRDAPVSDRIKYALIKGIDKFIQEDAEEARQSVERCLEVIEGPLMSGMQVVGDLFGEGKMFLPQVVKSARVMKKAVNYLEPFMEQEKRDAGLEGSSSRGKFLIATVKGDVHDIGKNIVGVVLQCNNFEVIDLGVMVSYEEILKQAVQHGVDMIGLSGLITPSLDEMITVAREMERAGMQIPLLIGGATTSAKHTAVKIAPSYQSPVVHVHDASRSVGVVESLLSDELRPDFVSENLKLQSDLVASYQQREQTLVPYKQALEQRFATDWANVQIDTPAFTGARVLSDISIETLRPYIDWSPFFMTWELKGKYPKIFDDPRLGEQAKTTFDDANHLLDKLAAEKLIQTRAVYGFYPAASVDDDVILYTDENRNEELTRFHFLRQQWQRKGQTEFRSLADYIAPLDSGRQDYLGAFVVTTGIGAHELADNYKAAGDDYNAIMVQAVADRLAEAFAEYLHKQARQDWGFGATEGLSNEELIKEKYRGIRPAAGYPACPDHTEKQTLFDLLDATNQTTVELTSSFAMMPGASVSGLYFAHPEARYFAVDRITKEQVEDYSKRKGQALTDTERWLTPNLAYQPQ</sequence>
<dbReference type="InterPro" id="IPR050554">
    <property type="entry name" value="Met_Synthase/Corrinoid"/>
</dbReference>
<dbReference type="NCBIfam" id="TIGR02082">
    <property type="entry name" value="metH"/>
    <property type="match status" value="1"/>
</dbReference>
<feature type="binding site" evidence="22 24">
    <location>
        <position position="314"/>
    </location>
    <ligand>
        <name>Zn(2+)</name>
        <dbReference type="ChEBI" id="CHEBI:29105"/>
    </ligand>
</feature>
<keyword evidence="15 21" id="KW-0862">Zinc</keyword>
<dbReference type="InterPro" id="IPR004223">
    <property type="entry name" value="VitB12-dep_Met_synth_activ_dom"/>
</dbReference>
<dbReference type="InterPro" id="IPR033706">
    <property type="entry name" value="Met_synthase_B12-bd"/>
</dbReference>
<keyword evidence="11 21" id="KW-0808">Transferase</keyword>
<dbReference type="InterPro" id="IPR000489">
    <property type="entry name" value="Pterin-binding_dom"/>
</dbReference>
<feature type="binding site" evidence="23">
    <location>
        <position position="811"/>
    </location>
    <ligand>
        <name>methylcob(III)alamin</name>
        <dbReference type="ChEBI" id="CHEBI:28115"/>
    </ligand>
</feature>
<evidence type="ECO:0000256" key="5">
    <source>
        <dbReference type="ARBA" id="ARBA00010398"/>
    </source>
</evidence>
<evidence type="ECO:0000256" key="18">
    <source>
        <dbReference type="ARBA" id="ARBA00025552"/>
    </source>
</evidence>
<comment type="catalytic activity">
    <reaction evidence="1 21">
        <text>(6S)-5-methyl-5,6,7,8-tetrahydrofolate + L-homocysteine = (6S)-5,6,7,8-tetrahydrofolate + L-methionine</text>
        <dbReference type="Rhea" id="RHEA:11172"/>
        <dbReference type="ChEBI" id="CHEBI:18608"/>
        <dbReference type="ChEBI" id="CHEBI:57453"/>
        <dbReference type="ChEBI" id="CHEBI:57844"/>
        <dbReference type="ChEBI" id="CHEBI:58199"/>
        <dbReference type="EC" id="2.1.1.13"/>
    </reaction>
</comment>
<keyword evidence="10 21" id="KW-0846">Cobalamin</keyword>
<dbReference type="AlphaFoldDB" id="A0A517SPQ9"/>
<evidence type="ECO:0000259" key="27">
    <source>
        <dbReference type="PROSITE" id="PS50974"/>
    </source>
</evidence>
<evidence type="ECO:0000256" key="7">
    <source>
        <dbReference type="ARBA" id="ARBA00013998"/>
    </source>
</evidence>
<dbReference type="PROSITE" id="PS51332">
    <property type="entry name" value="B12_BINDING"/>
    <property type="match status" value="1"/>
</dbReference>
<dbReference type="PIRSF" id="PIRSF000381">
    <property type="entry name" value="MetH"/>
    <property type="match status" value="1"/>
</dbReference>
<evidence type="ECO:0000259" key="28">
    <source>
        <dbReference type="PROSITE" id="PS51332"/>
    </source>
</evidence>
<keyword evidence="13 21" id="KW-0479">Metal-binding</keyword>
<dbReference type="FunFam" id="3.20.20.20:FF:000002">
    <property type="entry name" value="Methionine synthase"/>
    <property type="match status" value="1"/>
</dbReference>
<dbReference type="OrthoDB" id="9803687at2"/>
<feature type="domain" description="Hcy-binding" evidence="25">
    <location>
        <begin position="8"/>
        <end position="329"/>
    </location>
</feature>
<name>A0A517SPQ9_9BACT</name>
<dbReference type="GO" id="GO:0046653">
    <property type="term" value="P:tetrahydrofolate metabolic process"/>
    <property type="evidence" value="ECO:0007669"/>
    <property type="project" value="TreeGrafter"/>
</dbReference>
<dbReference type="GO" id="GO:0008705">
    <property type="term" value="F:methionine synthase activity"/>
    <property type="evidence" value="ECO:0007669"/>
    <property type="project" value="UniProtKB-UniRule"/>
</dbReference>
<evidence type="ECO:0000259" key="29">
    <source>
        <dbReference type="PROSITE" id="PS51337"/>
    </source>
</evidence>
<keyword evidence="12 21" id="KW-0949">S-adenosyl-L-methionine</keyword>
<evidence type="ECO:0000256" key="24">
    <source>
        <dbReference type="PROSITE-ProRule" id="PRU00333"/>
    </source>
</evidence>
<dbReference type="Pfam" id="PF02574">
    <property type="entry name" value="S-methyl_trans"/>
    <property type="match status" value="1"/>
</dbReference>
<comment type="domain">
    <text evidence="21">Modular enzyme with four functionally distinct domains. The isolated Hcy-binding domain catalyzes methyl transfer from free methylcobalamin to homocysteine. The Hcy-binding domain in association with the pterin-binding domain catalyzes the methylation of cob(I)alamin by methyltetrahydrofolate and the methylation of homocysteine. The B12-binding domain binds the cofactor. The AdoMet activation domain binds S-adenosyl-L-methionine. Under aerobic conditions cob(I)alamin can be converted to inactive cob(II)alamin. Reductive methylation by S-adenosyl-L-methionine and flavodoxin regenerates methylcobalamin.</text>
</comment>
<evidence type="ECO:0000256" key="1">
    <source>
        <dbReference type="ARBA" id="ARBA00001700"/>
    </source>
</evidence>
<evidence type="ECO:0000256" key="14">
    <source>
        <dbReference type="ARBA" id="ARBA00022737"/>
    </source>
</evidence>
<dbReference type="InterPro" id="IPR036589">
    <property type="entry name" value="HCY_dom_sf"/>
</dbReference>
<dbReference type="InterPro" id="IPR011822">
    <property type="entry name" value="MetH"/>
</dbReference>
<dbReference type="UniPathway" id="UPA00051">
    <property type="reaction ID" value="UER00081"/>
</dbReference>
<keyword evidence="16 21" id="KW-0486">Methionine biosynthesis</keyword>
<dbReference type="Pfam" id="PF02310">
    <property type="entry name" value="B12-binding"/>
    <property type="match status" value="1"/>
</dbReference>
<keyword evidence="8 21" id="KW-0489">Methyltransferase</keyword>
<dbReference type="SUPFAM" id="SSF51717">
    <property type="entry name" value="Dihydropteroate synthetase-like"/>
    <property type="match status" value="1"/>
</dbReference>
<dbReference type="CDD" id="cd02069">
    <property type="entry name" value="methionine_synthase_B12_BD"/>
    <property type="match status" value="1"/>
</dbReference>
<evidence type="ECO:0000313" key="30">
    <source>
        <dbReference type="EMBL" id="QDT58108.1"/>
    </source>
</evidence>
<comment type="cofactor">
    <cofactor evidence="2 21 24">
        <name>Zn(2+)</name>
        <dbReference type="ChEBI" id="CHEBI:29105"/>
    </cofactor>
</comment>
<feature type="domain" description="Pterin-binding" evidence="26">
    <location>
        <begin position="360"/>
        <end position="625"/>
    </location>
</feature>
<dbReference type="Gene3D" id="1.10.288.10">
    <property type="entry name" value="Cobalamin-dependent Methionine Synthase, domain 2"/>
    <property type="match status" value="1"/>
</dbReference>
<evidence type="ECO:0000256" key="10">
    <source>
        <dbReference type="ARBA" id="ARBA00022628"/>
    </source>
</evidence>
<dbReference type="GO" id="GO:0050667">
    <property type="term" value="P:homocysteine metabolic process"/>
    <property type="evidence" value="ECO:0007669"/>
    <property type="project" value="TreeGrafter"/>
</dbReference>
<feature type="binding site" evidence="22 24">
    <location>
        <position position="315"/>
    </location>
    <ligand>
        <name>Zn(2+)</name>
        <dbReference type="ChEBI" id="CHEBI:29105"/>
    </ligand>
</feature>
<comment type="similarity">
    <text evidence="5">Belongs to the vitamin-B12 dependent methionine synthase family.</text>
</comment>
<evidence type="ECO:0000256" key="15">
    <source>
        <dbReference type="ARBA" id="ARBA00022833"/>
    </source>
</evidence>
<evidence type="ECO:0000256" key="9">
    <source>
        <dbReference type="ARBA" id="ARBA00022605"/>
    </source>
</evidence>
<feature type="binding site" description="axial binding residue" evidence="22">
    <location>
        <position position="766"/>
    </location>
    <ligand>
        <name>methylcob(III)alamin</name>
        <dbReference type="ChEBI" id="CHEBI:28115"/>
    </ligand>
    <ligandPart>
        <name>Co</name>
        <dbReference type="ChEBI" id="CHEBI:27638"/>
    </ligandPart>
</feature>
<dbReference type="GO" id="GO:0031419">
    <property type="term" value="F:cobalamin binding"/>
    <property type="evidence" value="ECO:0007669"/>
    <property type="project" value="UniProtKB-UniRule"/>
</dbReference>
<dbReference type="PROSITE" id="PS50972">
    <property type="entry name" value="PTERIN_BINDING"/>
    <property type="match status" value="1"/>
</dbReference>
<evidence type="ECO:0000259" key="26">
    <source>
        <dbReference type="PROSITE" id="PS50972"/>
    </source>
</evidence>
<dbReference type="GO" id="GO:0032259">
    <property type="term" value="P:methylation"/>
    <property type="evidence" value="ECO:0007669"/>
    <property type="project" value="UniProtKB-KW"/>
</dbReference>
<evidence type="ECO:0000256" key="16">
    <source>
        <dbReference type="ARBA" id="ARBA00023167"/>
    </source>
</evidence>
<comment type="cofactor">
    <cofactor evidence="3 21 22">
        <name>methylcob(III)alamin</name>
        <dbReference type="ChEBI" id="CHEBI:28115"/>
    </cofactor>
</comment>
<dbReference type="InterPro" id="IPR037010">
    <property type="entry name" value="VitB12-dep_Met_synth_activ_sf"/>
</dbReference>
<evidence type="ECO:0000313" key="31">
    <source>
        <dbReference type="Proteomes" id="UP000315003"/>
    </source>
</evidence>
<comment type="function">
    <text evidence="18 21">Catalyzes the transfer of a methyl group from methyl-cobalamin to homocysteine, yielding enzyme-bound cob(I)alamin and methionine. Subsequently, remethylates the cofactor using methyltetrahydrofolate.</text>
</comment>
<dbReference type="Gene3D" id="3.20.20.20">
    <property type="entry name" value="Dihydropteroate synthase-like"/>
    <property type="match status" value="1"/>
</dbReference>
<feature type="binding site" evidence="23">
    <location>
        <position position="815"/>
    </location>
    <ligand>
        <name>methylcob(III)alamin</name>
        <dbReference type="ChEBI" id="CHEBI:28115"/>
    </ligand>
</feature>
<proteinExistence type="inferred from homology"/>
<dbReference type="SUPFAM" id="SSF82282">
    <property type="entry name" value="Homocysteine S-methyltransferase"/>
    <property type="match status" value="1"/>
</dbReference>
<evidence type="ECO:0000256" key="22">
    <source>
        <dbReference type="PIRSR" id="PIRSR000381-1"/>
    </source>
</evidence>
<protein>
    <recommendedName>
        <fullName evidence="7 20">Methionine synthase</fullName>
        <ecNumber evidence="6 20">2.1.1.13</ecNumber>
    </recommendedName>
    <alternativeName>
        <fullName evidence="19 21">5-methyltetrahydrofolate--homocysteine methyltransferase</fullName>
    </alternativeName>
</protein>
<dbReference type="Gene3D" id="3.10.196.10">
    <property type="entry name" value="Vitamin B12-dependent methionine synthase, activation domain"/>
    <property type="match status" value="1"/>
</dbReference>
<dbReference type="Gene3D" id="1.10.1240.10">
    <property type="entry name" value="Methionine synthase domain"/>
    <property type="match status" value="1"/>
</dbReference>
<dbReference type="GO" id="GO:0008270">
    <property type="term" value="F:zinc ion binding"/>
    <property type="evidence" value="ECO:0007669"/>
    <property type="project" value="UniProtKB-UniRule"/>
</dbReference>
<organism evidence="30 31">
    <name type="scientific">Stieleria bergensis</name>
    <dbReference type="NCBI Taxonomy" id="2528025"/>
    <lineage>
        <taxon>Bacteria</taxon>
        <taxon>Pseudomonadati</taxon>
        <taxon>Planctomycetota</taxon>
        <taxon>Planctomycetia</taxon>
        <taxon>Pirellulales</taxon>
        <taxon>Pirellulaceae</taxon>
        <taxon>Stieleria</taxon>
    </lineage>
</organism>
<dbReference type="GO" id="GO:0005829">
    <property type="term" value="C:cytosol"/>
    <property type="evidence" value="ECO:0007669"/>
    <property type="project" value="TreeGrafter"/>
</dbReference>
<dbReference type="SUPFAM" id="SSF47644">
    <property type="entry name" value="Methionine synthase domain"/>
    <property type="match status" value="1"/>
</dbReference>
<feature type="domain" description="B12-binding" evidence="28">
    <location>
        <begin position="753"/>
        <end position="888"/>
    </location>
</feature>
<feature type="binding site" evidence="22 24">
    <location>
        <position position="251"/>
    </location>
    <ligand>
        <name>Zn(2+)</name>
        <dbReference type="ChEBI" id="CHEBI:29105"/>
    </ligand>
</feature>
<dbReference type="PROSITE" id="PS50970">
    <property type="entry name" value="HCY"/>
    <property type="match status" value="1"/>
</dbReference>
<keyword evidence="9 21" id="KW-0028">Amino-acid biosynthesis</keyword>
<dbReference type="SMART" id="SM01018">
    <property type="entry name" value="B12-binding_2"/>
    <property type="match status" value="1"/>
</dbReference>
<dbReference type="InterPro" id="IPR006158">
    <property type="entry name" value="Cobalamin-bd"/>
</dbReference>
<dbReference type="InterPro" id="IPR036594">
    <property type="entry name" value="Meth_synthase_dom"/>
</dbReference>
<dbReference type="EC" id="2.1.1.13" evidence="6 20"/>
<dbReference type="EMBL" id="CP036272">
    <property type="protein sequence ID" value="QDT58108.1"/>
    <property type="molecule type" value="Genomic_DNA"/>
</dbReference>
<evidence type="ECO:0000256" key="6">
    <source>
        <dbReference type="ARBA" id="ARBA00012032"/>
    </source>
</evidence>
<evidence type="ECO:0000256" key="20">
    <source>
        <dbReference type="NCBIfam" id="TIGR02082"/>
    </source>
</evidence>
<dbReference type="InterPro" id="IPR003759">
    <property type="entry name" value="Cbl-bd_cap"/>
</dbReference>
<dbReference type="CDD" id="cd00740">
    <property type="entry name" value="MeTr"/>
    <property type="match status" value="1"/>
</dbReference>
<dbReference type="SUPFAM" id="SSF52242">
    <property type="entry name" value="Cobalamin (vitamin B12)-binding domain"/>
    <property type="match status" value="1"/>
</dbReference>
<keyword evidence="17 21" id="KW-0170">Cobalt</keyword>
<evidence type="ECO:0000256" key="13">
    <source>
        <dbReference type="ARBA" id="ARBA00022723"/>
    </source>
</evidence>
<evidence type="ECO:0000256" key="8">
    <source>
        <dbReference type="ARBA" id="ARBA00022603"/>
    </source>
</evidence>
<feature type="domain" description="B12-binding N-terminal" evidence="29">
    <location>
        <begin position="652"/>
        <end position="746"/>
    </location>
</feature>
<feature type="binding site" evidence="23">
    <location>
        <position position="867"/>
    </location>
    <ligand>
        <name>methylcob(III)alamin</name>
        <dbReference type="ChEBI" id="CHEBI:28115"/>
    </ligand>
</feature>
<evidence type="ECO:0000256" key="17">
    <source>
        <dbReference type="ARBA" id="ARBA00023285"/>
    </source>
</evidence>
<dbReference type="Pfam" id="PF02607">
    <property type="entry name" value="B12-binding_2"/>
    <property type="match status" value="1"/>
</dbReference>
<dbReference type="PROSITE" id="PS51337">
    <property type="entry name" value="B12_BINDING_NTER"/>
    <property type="match status" value="1"/>
</dbReference>
<keyword evidence="14" id="KW-0677">Repeat</keyword>
<dbReference type="Proteomes" id="UP000315003">
    <property type="component" value="Chromosome"/>
</dbReference>
<feature type="binding site" evidence="23">
    <location>
        <begin position="1195"/>
        <end position="1196"/>
    </location>
    <ligand>
        <name>S-adenosyl-L-methionine</name>
        <dbReference type="ChEBI" id="CHEBI:59789"/>
    </ligand>
</feature>
<evidence type="ECO:0000256" key="23">
    <source>
        <dbReference type="PIRSR" id="PIRSR000381-2"/>
    </source>
</evidence>
<feature type="domain" description="AdoMet activation" evidence="27">
    <location>
        <begin position="902"/>
        <end position="1233"/>
    </location>
</feature>
<evidence type="ECO:0000256" key="12">
    <source>
        <dbReference type="ARBA" id="ARBA00022691"/>
    </source>
</evidence>
<accession>A0A517SPQ9</accession>
<dbReference type="Pfam" id="PF00809">
    <property type="entry name" value="Pterin_bind"/>
    <property type="match status" value="1"/>
</dbReference>
<evidence type="ECO:0000256" key="21">
    <source>
        <dbReference type="PIRNR" id="PIRNR000381"/>
    </source>
</evidence>
<dbReference type="InterPro" id="IPR011005">
    <property type="entry name" value="Dihydropteroate_synth-like_sf"/>
</dbReference>
<dbReference type="InterPro" id="IPR003726">
    <property type="entry name" value="HCY_dom"/>
</dbReference>
<dbReference type="FunFam" id="1.10.1240.10:FF:000001">
    <property type="entry name" value="Methionine synthase"/>
    <property type="match status" value="1"/>
</dbReference>
<reference evidence="30 31" key="1">
    <citation type="submission" date="2019-02" db="EMBL/GenBank/DDBJ databases">
        <title>Deep-cultivation of Planctomycetes and their phenomic and genomic characterization uncovers novel biology.</title>
        <authorList>
            <person name="Wiegand S."/>
            <person name="Jogler M."/>
            <person name="Boedeker C."/>
            <person name="Pinto D."/>
            <person name="Vollmers J."/>
            <person name="Rivas-Marin E."/>
            <person name="Kohn T."/>
            <person name="Peeters S.H."/>
            <person name="Heuer A."/>
            <person name="Rast P."/>
            <person name="Oberbeckmann S."/>
            <person name="Bunk B."/>
            <person name="Jeske O."/>
            <person name="Meyerdierks A."/>
            <person name="Storesund J.E."/>
            <person name="Kallscheuer N."/>
            <person name="Luecker S."/>
            <person name="Lage O.M."/>
            <person name="Pohl T."/>
            <person name="Merkel B.J."/>
            <person name="Hornburger P."/>
            <person name="Mueller R.-W."/>
            <person name="Bruemmer F."/>
            <person name="Labrenz M."/>
            <person name="Spormann A.M."/>
            <person name="Op den Camp H."/>
            <person name="Overmann J."/>
            <person name="Amann R."/>
            <person name="Jetten M.S.M."/>
            <person name="Mascher T."/>
            <person name="Medema M.H."/>
            <person name="Devos D.P."/>
            <person name="Kaster A.-K."/>
            <person name="Ovreas L."/>
            <person name="Rohde M."/>
            <person name="Galperin M.Y."/>
            <person name="Jogler C."/>
        </authorList>
    </citation>
    <scope>NUCLEOTIDE SEQUENCE [LARGE SCALE GENOMIC DNA]</scope>
    <source>
        <strain evidence="30 31">SV_7m_r</strain>
    </source>
</reference>
<feature type="binding site" evidence="23">
    <location>
        <position position="696"/>
    </location>
    <ligand>
        <name>methylcob(III)alamin</name>
        <dbReference type="ChEBI" id="CHEBI:28115"/>
    </ligand>
</feature>
<evidence type="ECO:0000256" key="4">
    <source>
        <dbReference type="ARBA" id="ARBA00005178"/>
    </source>
</evidence>
<feature type="binding site" evidence="23">
    <location>
        <position position="1140"/>
    </location>
    <ligand>
        <name>S-adenosyl-L-methionine</name>
        <dbReference type="ChEBI" id="CHEBI:59789"/>
    </ligand>
</feature>
<feature type="binding site" evidence="23">
    <location>
        <begin position="763"/>
        <end position="767"/>
    </location>
    <ligand>
        <name>methylcob(III)alamin</name>
        <dbReference type="ChEBI" id="CHEBI:28115"/>
    </ligand>
</feature>
<dbReference type="NCBIfam" id="NF007024">
    <property type="entry name" value="PRK09490.1"/>
    <property type="match status" value="1"/>
</dbReference>
<dbReference type="PANTHER" id="PTHR45833">
    <property type="entry name" value="METHIONINE SYNTHASE"/>
    <property type="match status" value="1"/>
</dbReference>
<dbReference type="SUPFAM" id="SSF56507">
    <property type="entry name" value="Methionine synthase activation domain-like"/>
    <property type="match status" value="1"/>
</dbReference>
<dbReference type="PANTHER" id="PTHR45833:SF1">
    <property type="entry name" value="METHIONINE SYNTHASE"/>
    <property type="match status" value="1"/>
</dbReference>
<evidence type="ECO:0000259" key="25">
    <source>
        <dbReference type="PROSITE" id="PS50970"/>
    </source>
</evidence>
<evidence type="ECO:0000256" key="19">
    <source>
        <dbReference type="ARBA" id="ARBA00031040"/>
    </source>
</evidence>
<dbReference type="Pfam" id="PF02965">
    <property type="entry name" value="Met_synt_B12"/>
    <property type="match status" value="1"/>
</dbReference>
<dbReference type="Gene3D" id="3.40.50.280">
    <property type="entry name" value="Cobalamin-binding domain"/>
    <property type="match status" value="1"/>
</dbReference>
<evidence type="ECO:0000256" key="11">
    <source>
        <dbReference type="ARBA" id="ARBA00022679"/>
    </source>
</evidence>
<gene>
    <name evidence="30" type="primary">metH</name>
    <name evidence="30" type="ORF">SV7mr_05970</name>
</gene>
<dbReference type="InterPro" id="IPR036724">
    <property type="entry name" value="Cobalamin-bd_sf"/>
</dbReference>
<dbReference type="FunFam" id="3.40.50.280:FF:000001">
    <property type="entry name" value="Methionine synthase"/>
    <property type="match status" value="1"/>
</dbReference>
<dbReference type="RefSeq" id="WP_145269032.1">
    <property type="nucleotide sequence ID" value="NZ_CP036272.1"/>
</dbReference>
<evidence type="ECO:0000256" key="2">
    <source>
        <dbReference type="ARBA" id="ARBA00001947"/>
    </source>
</evidence>